<keyword evidence="6" id="KW-0378">Hydrolase</keyword>
<dbReference type="STRING" id="1333998.M2A_0925"/>
<evidence type="ECO:0000313" key="13">
    <source>
        <dbReference type="EMBL" id="GAK44426.1"/>
    </source>
</evidence>
<dbReference type="eggNOG" id="COG3108">
    <property type="taxonomic scope" value="Bacteria"/>
</dbReference>
<dbReference type="EMBL" id="BBIO01000003">
    <property type="protein sequence ID" value="GAK44426.1"/>
    <property type="molecule type" value="Genomic_DNA"/>
</dbReference>
<dbReference type="InterPro" id="IPR010275">
    <property type="entry name" value="MepK"/>
</dbReference>
<dbReference type="PROSITE" id="PS51318">
    <property type="entry name" value="TAT"/>
    <property type="match status" value="1"/>
</dbReference>
<name>A0A081B8Q8_9HYPH</name>
<dbReference type="RefSeq" id="WP_052379208.1">
    <property type="nucleotide sequence ID" value="NZ_BBIO01000003.1"/>
</dbReference>
<evidence type="ECO:0000256" key="2">
    <source>
        <dbReference type="ARBA" id="ARBA00004776"/>
    </source>
</evidence>
<dbReference type="InterPro" id="IPR009045">
    <property type="entry name" value="Zn_M74/Hedgehog-like"/>
</dbReference>
<sequence length="214" mass="24190">MKKQIRSKSGLSRRKALQWGTAAAASALVTPALVRAEAPYKRILKMQSLNSGEKLTITYWADGAYIEDALPRINWFMRDLRTHESFKMDVRLLDLLWEIDQNTRSNNPLYTMSGYRSPETNAMLAATSEGVDEASFHMRGMAMDLTQDFRDPEALFLVAKKLGRGGAGFYPTKRPFVHVDVGPKDLWRWPEKPREGRAVDVERGNAETAPKAKS</sequence>
<evidence type="ECO:0000256" key="4">
    <source>
        <dbReference type="ARBA" id="ARBA00022723"/>
    </source>
</evidence>
<dbReference type="PANTHER" id="PTHR37425:SF1">
    <property type="entry name" value="OUTER MEMBRANE PROTEIN"/>
    <property type="match status" value="1"/>
</dbReference>
<dbReference type="InterPro" id="IPR006311">
    <property type="entry name" value="TAT_signal"/>
</dbReference>
<evidence type="ECO:0000256" key="9">
    <source>
        <dbReference type="ARBA" id="ARBA00023316"/>
    </source>
</evidence>
<proteinExistence type="inferred from homology"/>
<dbReference type="GO" id="GO:0008237">
    <property type="term" value="F:metallopeptidase activity"/>
    <property type="evidence" value="ECO:0007669"/>
    <property type="project" value="UniProtKB-KW"/>
</dbReference>
<keyword evidence="7" id="KW-0862">Zinc</keyword>
<dbReference type="SUPFAM" id="SSF55166">
    <property type="entry name" value="Hedgehog/DD-peptidase"/>
    <property type="match status" value="1"/>
</dbReference>
<comment type="cofactor">
    <cofactor evidence="1">
        <name>Zn(2+)</name>
        <dbReference type="ChEBI" id="CHEBI:29105"/>
    </cofactor>
</comment>
<comment type="similarity">
    <text evidence="10">Belongs to the peptidase M15 family.</text>
</comment>
<dbReference type="GO" id="GO:0046872">
    <property type="term" value="F:metal ion binding"/>
    <property type="evidence" value="ECO:0007669"/>
    <property type="project" value="UniProtKB-KW"/>
</dbReference>
<keyword evidence="4" id="KW-0479">Metal-binding</keyword>
<dbReference type="Pfam" id="PF05951">
    <property type="entry name" value="Peptidase_M15_2"/>
    <property type="match status" value="1"/>
</dbReference>
<dbReference type="GO" id="GO:0006508">
    <property type="term" value="P:proteolysis"/>
    <property type="evidence" value="ECO:0007669"/>
    <property type="project" value="UniProtKB-KW"/>
</dbReference>
<feature type="compositionally biased region" description="Basic and acidic residues" evidence="12">
    <location>
        <begin position="188"/>
        <end position="205"/>
    </location>
</feature>
<evidence type="ECO:0000256" key="1">
    <source>
        <dbReference type="ARBA" id="ARBA00001947"/>
    </source>
</evidence>
<evidence type="ECO:0000256" key="3">
    <source>
        <dbReference type="ARBA" id="ARBA00022670"/>
    </source>
</evidence>
<accession>A0A081B8Q8</accession>
<dbReference type="AlphaFoldDB" id="A0A081B8Q8"/>
<dbReference type="GO" id="GO:0071555">
    <property type="term" value="P:cell wall organization"/>
    <property type="evidence" value="ECO:0007669"/>
    <property type="project" value="UniProtKB-KW"/>
</dbReference>
<evidence type="ECO:0000256" key="8">
    <source>
        <dbReference type="ARBA" id="ARBA00023049"/>
    </source>
</evidence>
<protein>
    <recommendedName>
        <fullName evidence="11">Murein endopeptidase K</fullName>
    </recommendedName>
</protein>
<dbReference type="Proteomes" id="UP000028702">
    <property type="component" value="Unassembled WGS sequence"/>
</dbReference>
<keyword evidence="9" id="KW-0961">Cell wall biogenesis/degradation</keyword>
<dbReference type="PANTHER" id="PTHR37425">
    <property type="match status" value="1"/>
</dbReference>
<dbReference type="Gene3D" id="3.30.1380.10">
    <property type="match status" value="1"/>
</dbReference>
<reference evidence="13 14" key="1">
    <citation type="submission" date="2014-07" db="EMBL/GenBank/DDBJ databases">
        <title>Tepidicaulis marinum gen. nov., sp. nov., a novel marine bacterium denitrifying nitrate to nitrous oxide strictly under microaerobic conditions.</title>
        <authorList>
            <person name="Takeuchi M."/>
            <person name="Yamagishi T."/>
            <person name="Kamagata Y."/>
            <person name="Oshima K."/>
            <person name="Hattori M."/>
            <person name="Katayama T."/>
            <person name="Hanada S."/>
            <person name="Tamaki H."/>
            <person name="Marumo K."/>
            <person name="Maeda H."/>
            <person name="Nedachi M."/>
            <person name="Iwasaki W."/>
            <person name="Suwa Y."/>
            <person name="Sakata S."/>
        </authorList>
    </citation>
    <scope>NUCLEOTIDE SEQUENCE [LARGE SCALE GENOMIC DNA]</scope>
    <source>
        <strain evidence="13 14">MA2</strain>
    </source>
</reference>
<evidence type="ECO:0000256" key="7">
    <source>
        <dbReference type="ARBA" id="ARBA00022833"/>
    </source>
</evidence>
<organism evidence="13 14">
    <name type="scientific">Tepidicaulis marinus</name>
    <dbReference type="NCBI Taxonomy" id="1333998"/>
    <lineage>
        <taxon>Bacteria</taxon>
        <taxon>Pseudomonadati</taxon>
        <taxon>Pseudomonadota</taxon>
        <taxon>Alphaproteobacteria</taxon>
        <taxon>Hyphomicrobiales</taxon>
        <taxon>Parvibaculaceae</taxon>
        <taxon>Tepidicaulis</taxon>
    </lineage>
</organism>
<keyword evidence="3" id="KW-0645">Protease</keyword>
<keyword evidence="14" id="KW-1185">Reference proteome</keyword>
<keyword evidence="8" id="KW-0482">Metalloprotease</keyword>
<feature type="region of interest" description="Disordered" evidence="12">
    <location>
        <begin position="188"/>
        <end position="214"/>
    </location>
</feature>
<evidence type="ECO:0000256" key="5">
    <source>
        <dbReference type="ARBA" id="ARBA00022729"/>
    </source>
</evidence>
<evidence type="ECO:0000256" key="12">
    <source>
        <dbReference type="SAM" id="MobiDB-lite"/>
    </source>
</evidence>
<evidence type="ECO:0000256" key="10">
    <source>
        <dbReference type="ARBA" id="ARBA00093448"/>
    </source>
</evidence>
<evidence type="ECO:0000313" key="14">
    <source>
        <dbReference type="Proteomes" id="UP000028702"/>
    </source>
</evidence>
<evidence type="ECO:0000256" key="11">
    <source>
        <dbReference type="ARBA" id="ARBA00093666"/>
    </source>
</evidence>
<keyword evidence="5" id="KW-0732">Signal</keyword>
<evidence type="ECO:0000256" key="6">
    <source>
        <dbReference type="ARBA" id="ARBA00022801"/>
    </source>
</evidence>
<comment type="pathway">
    <text evidence="2">Cell wall biogenesis; cell wall polysaccharide biosynthesis.</text>
</comment>
<gene>
    <name evidence="13" type="ORF">M2A_0925</name>
</gene>
<comment type="caution">
    <text evidence="13">The sequence shown here is derived from an EMBL/GenBank/DDBJ whole genome shotgun (WGS) entry which is preliminary data.</text>
</comment>